<reference evidence="1 2" key="1">
    <citation type="journal article" date="2020" name="FEMS Microbiol. Ecol.">
        <title>Temporal dynamics of bacterial communities during seed development and maturation.</title>
        <authorList>
            <person name="Chesneau G."/>
            <person name="Torres-Cortes G."/>
            <person name="Briand M."/>
            <person name="Darrasse A."/>
            <person name="Preveaux A."/>
            <person name="Marais C."/>
            <person name="Jacques M.A."/>
            <person name="Shade A."/>
            <person name="Barret M."/>
        </authorList>
    </citation>
    <scope>NUCLEOTIDE SEQUENCE [LARGE SCALE GENOMIC DNA]</scope>
    <source>
        <strain evidence="1 2">CFBP13709</strain>
    </source>
</reference>
<protein>
    <submittedName>
        <fullName evidence="1">Uncharacterized protein</fullName>
    </submittedName>
</protein>
<sequence>MPYEAIDPASGIMQPVQWFLERDLTQGICDICGTMMSIRADKTPGSKVHFWHGNNSPSSCPASSKNKLRYDSLPASATHQAAGQLLKEQVRQNLHTVYLVCQAVIDGPIKKKDFIDAIKRANKINVWEYSNLTLEFVPYVLLCFIDTYQQTRWVNQKKETLDTHFILDPNIGNLDDLWNRTHSIKQYIWQLDKAGNIIKKMDIIPDLNITPPYFRKWVNEVFPEREG</sequence>
<dbReference type="Proteomes" id="UP000610459">
    <property type="component" value="Unassembled WGS sequence"/>
</dbReference>
<gene>
    <name evidence="1" type="ORF">IFT41_24795</name>
</gene>
<name>A0ACC5PXG9_ENTAG</name>
<evidence type="ECO:0000313" key="2">
    <source>
        <dbReference type="Proteomes" id="UP000610459"/>
    </source>
</evidence>
<evidence type="ECO:0000313" key="1">
    <source>
        <dbReference type="EMBL" id="MBD8129317.1"/>
    </source>
</evidence>
<dbReference type="EMBL" id="JACYNR010000064">
    <property type="protein sequence ID" value="MBD8129317.1"/>
    <property type="molecule type" value="Genomic_DNA"/>
</dbReference>
<keyword evidence="2" id="KW-1185">Reference proteome</keyword>
<organism evidence="1 2">
    <name type="scientific">Enterobacter agglomerans</name>
    <name type="common">Erwinia herbicola</name>
    <name type="synonym">Pantoea agglomerans</name>
    <dbReference type="NCBI Taxonomy" id="549"/>
    <lineage>
        <taxon>Bacteria</taxon>
        <taxon>Pseudomonadati</taxon>
        <taxon>Pseudomonadota</taxon>
        <taxon>Gammaproteobacteria</taxon>
        <taxon>Enterobacterales</taxon>
        <taxon>Erwiniaceae</taxon>
        <taxon>Pantoea</taxon>
        <taxon>Pantoea agglomerans group</taxon>
    </lineage>
</organism>
<proteinExistence type="predicted"/>
<comment type="caution">
    <text evidence="1">The sequence shown here is derived from an EMBL/GenBank/DDBJ whole genome shotgun (WGS) entry which is preliminary data.</text>
</comment>
<accession>A0ACC5PXG9</accession>